<dbReference type="Proteomes" id="UP001183629">
    <property type="component" value="Unassembled WGS sequence"/>
</dbReference>
<gene>
    <name evidence="2" type="ORF">J2S44_007080</name>
</gene>
<evidence type="ECO:0000313" key="2">
    <source>
        <dbReference type="EMBL" id="MDR7326830.1"/>
    </source>
</evidence>
<dbReference type="InterPro" id="IPR036388">
    <property type="entry name" value="WH-like_DNA-bd_sf"/>
</dbReference>
<sequence length="82" mass="8440">MSHAPGLIQSIERSSAMLRLIGAAPAGLRVKEIADALGPAQAAARGIPHTLAHVGCVTQDDGRYRLCIAEGQPARAVLEATA</sequence>
<proteinExistence type="predicted"/>
<dbReference type="GO" id="GO:0006355">
    <property type="term" value="P:regulation of DNA-templated transcription"/>
    <property type="evidence" value="ECO:0007669"/>
    <property type="project" value="InterPro"/>
</dbReference>
<keyword evidence="3" id="KW-1185">Reference proteome</keyword>
<dbReference type="InterPro" id="IPR036390">
    <property type="entry name" value="WH_DNA-bd_sf"/>
</dbReference>
<keyword evidence="2" id="KW-0238">DNA-binding</keyword>
<dbReference type="InterPro" id="IPR005471">
    <property type="entry name" value="Tscrpt_reg_IclR_N"/>
</dbReference>
<name>A0AAE4CW45_9ACTN</name>
<dbReference type="Gene3D" id="1.10.10.10">
    <property type="entry name" value="Winged helix-like DNA-binding domain superfamily/Winged helix DNA-binding domain"/>
    <property type="match status" value="1"/>
</dbReference>
<dbReference type="AlphaFoldDB" id="A0AAE4CW45"/>
<dbReference type="EMBL" id="JAVDYC010000001">
    <property type="protein sequence ID" value="MDR7326830.1"/>
    <property type="molecule type" value="Genomic_DNA"/>
</dbReference>
<accession>A0AAE4CW45</accession>
<dbReference type="GO" id="GO:0003677">
    <property type="term" value="F:DNA binding"/>
    <property type="evidence" value="ECO:0007669"/>
    <property type="project" value="UniProtKB-KW"/>
</dbReference>
<dbReference type="Pfam" id="PF09339">
    <property type="entry name" value="HTH_IclR"/>
    <property type="match status" value="1"/>
</dbReference>
<feature type="domain" description="HTH iclR-type" evidence="1">
    <location>
        <begin position="8"/>
        <end position="68"/>
    </location>
</feature>
<evidence type="ECO:0000313" key="3">
    <source>
        <dbReference type="Proteomes" id="UP001183629"/>
    </source>
</evidence>
<dbReference type="SUPFAM" id="SSF46785">
    <property type="entry name" value="Winged helix' DNA-binding domain"/>
    <property type="match status" value="1"/>
</dbReference>
<dbReference type="PROSITE" id="PS51077">
    <property type="entry name" value="HTH_ICLR"/>
    <property type="match status" value="1"/>
</dbReference>
<reference evidence="2 3" key="1">
    <citation type="submission" date="2023-07" db="EMBL/GenBank/DDBJ databases">
        <title>Sequencing the genomes of 1000 actinobacteria strains.</title>
        <authorList>
            <person name="Klenk H.-P."/>
        </authorList>
    </citation>
    <scope>NUCLEOTIDE SEQUENCE [LARGE SCALE GENOMIC DNA]</scope>
    <source>
        <strain evidence="2 3">DSM 44711</strain>
    </source>
</reference>
<protein>
    <submittedName>
        <fullName evidence="2">DNA-binding IclR family transcriptional regulator</fullName>
    </submittedName>
</protein>
<comment type="caution">
    <text evidence="2">The sequence shown here is derived from an EMBL/GenBank/DDBJ whole genome shotgun (WGS) entry which is preliminary data.</text>
</comment>
<organism evidence="2 3">
    <name type="scientific">Catenuloplanes niger</name>
    <dbReference type="NCBI Taxonomy" id="587534"/>
    <lineage>
        <taxon>Bacteria</taxon>
        <taxon>Bacillati</taxon>
        <taxon>Actinomycetota</taxon>
        <taxon>Actinomycetes</taxon>
        <taxon>Micromonosporales</taxon>
        <taxon>Micromonosporaceae</taxon>
        <taxon>Catenuloplanes</taxon>
    </lineage>
</organism>
<dbReference type="RefSeq" id="WP_310423214.1">
    <property type="nucleotide sequence ID" value="NZ_JAVDYC010000001.1"/>
</dbReference>
<evidence type="ECO:0000259" key="1">
    <source>
        <dbReference type="PROSITE" id="PS51077"/>
    </source>
</evidence>